<keyword evidence="1" id="KW-0723">Serine/threonine-protein kinase</keyword>
<dbReference type="Pfam" id="PF13581">
    <property type="entry name" value="HATPase_c_2"/>
    <property type="match status" value="1"/>
</dbReference>
<dbReference type="RefSeq" id="WP_274047026.1">
    <property type="nucleotide sequence ID" value="NZ_JANCPR020000038.1"/>
</dbReference>
<dbReference type="Proteomes" id="UP001214441">
    <property type="component" value="Unassembled WGS sequence"/>
</dbReference>
<dbReference type="InterPro" id="IPR036890">
    <property type="entry name" value="HATPase_C_sf"/>
</dbReference>
<evidence type="ECO:0000259" key="2">
    <source>
        <dbReference type="Pfam" id="PF13581"/>
    </source>
</evidence>
<protein>
    <submittedName>
        <fullName evidence="3">ATP-binding protein</fullName>
    </submittedName>
</protein>
<dbReference type="SUPFAM" id="SSF55874">
    <property type="entry name" value="ATPase domain of HSP90 chaperone/DNA topoisomerase II/histidine kinase"/>
    <property type="match status" value="1"/>
</dbReference>
<keyword evidence="3" id="KW-0547">Nucleotide-binding</keyword>
<accession>A0ABT7A5E2</accession>
<organism evidence="3 4">
    <name type="scientific">Streptomyces iconiensis</name>
    <dbReference type="NCBI Taxonomy" id="1384038"/>
    <lineage>
        <taxon>Bacteria</taxon>
        <taxon>Bacillati</taxon>
        <taxon>Actinomycetota</taxon>
        <taxon>Actinomycetes</taxon>
        <taxon>Kitasatosporales</taxon>
        <taxon>Streptomycetaceae</taxon>
        <taxon>Streptomyces</taxon>
    </lineage>
</organism>
<dbReference type="GO" id="GO:0005524">
    <property type="term" value="F:ATP binding"/>
    <property type="evidence" value="ECO:0007669"/>
    <property type="project" value="UniProtKB-KW"/>
</dbReference>
<proteinExistence type="predicted"/>
<dbReference type="InterPro" id="IPR050267">
    <property type="entry name" value="Anti-sigma-factor_SerPK"/>
</dbReference>
<keyword evidence="1" id="KW-0808">Transferase</keyword>
<evidence type="ECO:0000256" key="1">
    <source>
        <dbReference type="ARBA" id="ARBA00022527"/>
    </source>
</evidence>
<evidence type="ECO:0000313" key="4">
    <source>
        <dbReference type="Proteomes" id="UP001214441"/>
    </source>
</evidence>
<dbReference type="EMBL" id="JANCPR020000038">
    <property type="protein sequence ID" value="MDJ1136287.1"/>
    <property type="molecule type" value="Genomic_DNA"/>
</dbReference>
<dbReference type="PANTHER" id="PTHR35526:SF3">
    <property type="entry name" value="ANTI-SIGMA-F FACTOR RSBW"/>
    <property type="match status" value="1"/>
</dbReference>
<keyword evidence="4" id="KW-1185">Reference proteome</keyword>
<dbReference type="Gene3D" id="3.30.565.10">
    <property type="entry name" value="Histidine kinase-like ATPase, C-terminal domain"/>
    <property type="match status" value="1"/>
</dbReference>
<name>A0ABT7A5E2_9ACTN</name>
<dbReference type="PANTHER" id="PTHR35526">
    <property type="entry name" value="ANTI-SIGMA-F FACTOR RSBW-RELATED"/>
    <property type="match status" value="1"/>
</dbReference>
<dbReference type="InterPro" id="IPR003594">
    <property type="entry name" value="HATPase_dom"/>
</dbReference>
<dbReference type="CDD" id="cd16936">
    <property type="entry name" value="HATPase_RsbW-like"/>
    <property type="match status" value="1"/>
</dbReference>
<evidence type="ECO:0000313" key="3">
    <source>
        <dbReference type="EMBL" id="MDJ1136287.1"/>
    </source>
</evidence>
<gene>
    <name evidence="3" type="ORF">NMN56_030940</name>
</gene>
<feature type="domain" description="Histidine kinase/HSP90-like ATPase" evidence="2">
    <location>
        <begin position="55"/>
        <end position="149"/>
    </location>
</feature>
<comment type="caution">
    <text evidence="3">The sequence shown here is derived from an EMBL/GenBank/DDBJ whole genome shotgun (WGS) entry which is preliminary data.</text>
</comment>
<keyword evidence="3" id="KW-0067">ATP-binding</keyword>
<reference evidence="3 4" key="1">
    <citation type="submission" date="2023-05" db="EMBL/GenBank/DDBJ databases">
        <title>Streptantibioticus silvisoli sp. nov., acidotolerant actinomycetes 1 from pine litter.</title>
        <authorList>
            <person name="Swiecimska M."/>
            <person name="Golinska P."/>
            <person name="Sangal V."/>
            <person name="Wachnowicz B."/>
            <person name="Goodfellow M."/>
        </authorList>
    </citation>
    <scope>NUCLEOTIDE SEQUENCE [LARGE SCALE GENOMIC DNA]</scope>
    <source>
        <strain evidence="3 4">DSM 42109</strain>
    </source>
</reference>
<sequence length="158" mass="16766">MTATAVEPCGGQLPLLAEDIRDDLSLRILRTPRASGAPVPGYEARWVERCRRIGAAKLRHWSMPGLIENAQLLISELVTNALRHGDGSSDTVVRFVITADRLLIAVDDGSPGTARVRDAGVGDETGRGMLLVAAFATQWGVSPDGSTTWCSLAVEGAT</sequence>
<keyword evidence="1" id="KW-0418">Kinase</keyword>